<protein>
    <recommendedName>
        <fullName evidence="4">Peptidase S33 tripeptidyl aminopeptidase-like C-terminal domain-containing protein</fullName>
    </recommendedName>
</protein>
<comment type="caution">
    <text evidence="1">The sequence shown here is derived from an EMBL/GenBank/DDBJ whole genome shotgun (WGS) entry which is preliminary data.</text>
</comment>
<dbReference type="Proteomes" id="UP000663829">
    <property type="component" value="Unassembled WGS sequence"/>
</dbReference>
<organism evidence="1 3">
    <name type="scientific">Didymodactylos carnosus</name>
    <dbReference type="NCBI Taxonomy" id="1234261"/>
    <lineage>
        <taxon>Eukaryota</taxon>
        <taxon>Metazoa</taxon>
        <taxon>Spiralia</taxon>
        <taxon>Gnathifera</taxon>
        <taxon>Rotifera</taxon>
        <taxon>Eurotatoria</taxon>
        <taxon>Bdelloidea</taxon>
        <taxon>Philodinida</taxon>
        <taxon>Philodinidae</taxon>
        <taxon>Didymodactylos</taxon>
    </lineage>
</organism>
<sequence>MDGVVNPLLSSSSRYDLRASSVATGFLTYCQLQTECSQHFPADQPPHIMLSRLLYELDGNSQQCANAHFSQYNLNADMLRGLLFRMMQSGDTYFDRTVIPAIIFRLNRCNEEDVTVLDFFFKTSFGTGGDADGGLANTPGLIYSGVLNYNIVQSERWLAVNESEVDEETIIGWHNSTIMAPQDPKLYISLRSQWPKYPLDQYHYQVASYSPLLMLSGQLDAAAPLDYAAQLALVTSKTRTFYAIPLTGHITINIATLGYTCPLFLICSWVFPDLFPQEWRDPACIGELPTTMDFVGATEQGQEYSVQYLNISKPFGNGSSNSLPNSSLRSTGAFELVFCFLLFVLVTFV</sequence>
<dbReference type="Proteomes" id="UP000681722">
    <property type="component" value="Unassembled WGS sequence"/>
</dbReference>
<gene>
    <name evidence="1" type="ORF">GPM918_LOCUS39568</name>
    <name evidence="2" type="ORF">SRO942_LOCUS40454</name>
</gene>
<dbReference type="EMBL" id="CAJNOQ010027934">
    <property type="protein sequence ID" value="CAF1557531.1"/>
    <property type="molecule type" value="Genomic_DNA"/>
</dbReference>
<keyword evidence="3" id="KW-1185">Reference proteome</keyword>
<dbReference type="EMBL" id="CAJOBC010093664">
    <property type="protein sequence ID" value="CAF4418866.1"/>
    <property type="molecule type" value="Genomic_DNA"/>
</dbReference>
<name>A0A815XH58_9BILA</name>
<dbReference type="AlphaFoldDB" id="A0A815XH58"/>
<evidence type="ECO:0000313" key="2">
    <source>
        <dbReference type="EMBL" id="CAF4418866.1"/>
    </source>
</evidence>
<reference evidence="1" key="1">
    <citation type="submission" date="2021-02" db="EMBL/GenBank/DDBJ databases">
        <authorList>
            <person name="Nowell W R."/>
        </authorList>
    </citation>
    <scope>NUCLEOTIDE SEQUENCE</scope>
</reference>
<evidence type="ECO:0000313" key="3">
    <source>
        <dbReference type="Proteomes" id="UP000663829"/>
    </source>
</evidence>
<evidence type="ECO:0008006" key="4">
    <source>
        <dbReference type="Google" id="ProtNLM"/>
    </source>
</evidence>
<evidence type="ECO:0000313" key="1">
    <source>
        <dbReference type="EMBL" id="CAF1557531.1"/>
    </source>
</evidence>
<proteinExistence type="predicted"/>
<accession>A0A815XH58</accession>
<dbReference type="OrthoDB" id="425534at2759"/>